<feature type="compositionally biased region" description="Basic and acidic residues" evidence="1">
    <location>
        <begin position="296"/>
        <end position="306"/>
    </location>
</feature>
<evidence type="ECO:0000256" key="1">
    <source>
        <dbReference type="SAM" id="MobiDB-lite"/>
    </source>
</evidence>
<evidence type="ECO:0000313" key="3">
    <source>
        <dbReference type="Proteomes" id="UP000070589"/>
    </source>
</evidence>
<evidence type="ECO:0008006" key="4">
    <source>
        <dbReference type="Google" id="ProtNLM"/>
    </source>
</evidence>
<gene>
    <name evidence="2" type="ORF">AKJ62_02640</name>
</gene>
<dbReference type="Proteomes" id="UP000070589">
    <property type="component" value="Unassembled WGS sequence"/>
</dbReference>
<accession>A0A133U614</accession>
<organism evidence="2 3">
    <name type="scientific">candidate division MSBL1 archaeon SCGC-AAA259D14</name>
    <dbReference type="NCBI Taxonomy" id="1698261"/>
    <lineage>
        <taxon>Archaea</taxon>
        <taxon>Methanobacteriati</taxon>
        <taxon>Methanobacteriota</taxon>
        <taxon>candidate division MSBL1</taxon>
    </lineage>
</organism>
<sequence length="319" mass="36934">MDRDTVRDYAIKFEDRLEEFAGIEFMGETIGVNFVKALFDCGTIEQLKEERGEEFFESCSDETYPAKKGAKKEMKEENRRRKFKGKKKVPFPEAFCAAFSYIPSHGFFASSVIRDFDFNFLLAKILLAPTQGVDWRVMDRHPSYQDFDHWSCLFHLFRNKRDEDETLKLLKDELPHLVPDYLSKKYAEFQDEKLKELKREHPELFTDEGELIASLTTNAMEGGNWRIKYELRTPYSTVKSISGRMNLIALGESLHTFKNGKPSKSWAQENSNFQLADIMNIKTRKTNQTTPQTPNKSEKSIIKNHSELTAGQTGPPVQV</sequence>
<evidence type="ECO:0000313" key="2">
    <source>
        <dbReference type="EMBL" id="KXA89633.1"/>
    </source>
</evidence>
<reference evidence="2 3" key="1">
    <citation type="journal article" date="2016" name="Sci. Rep.">
        <title>Metabolic traits of an uncultured archaeal lineage -MSBL1- from brine pools of the Red Sea.</title>
        <authorList>
            <person name="Mwirichia R."/>
            <person name="Alam I."/>
            <person name="Rashid M."/>
            <person name="Vinu M."/>
            <person name="Ba-Alawi W."/>
            <person name="Anthony Kamau A."/>
            <person name="Kamanda Ngugi D."/>
            <person name="Goker M."/>
            <person name="Klenk H.P."/>
            <person name="Bajic V."/>
            <person name="Stingl U."/>
        </authorList>
    </citation>
    <scope>NUCLEOTIDE SEQUENCE [LARGE SCALE GENOMIC DNA]</scope>
    <source>
        <strain evidence="2">SCGC-AAA259D14</strain>
    </source>
</reference>
<feature type="region of interest" description="Disordered" evidence="1">
    <location>
        <begin position="284"/>
        <end position="319"/>
    </location>
</feature>
<dbReference type="EMBL" id="LHXL01000028">
    <property type="protein sequence ID" value="KXA89633.1"/>
    <property type="molecule type" value="Genomic_DNA"/>
</dbReference>
<name>A0A133U614_9EURY</name>
<proteinExistence type="predicted"/>
<keyword evidence="3" id="KW-1185">Reference proteome</keyword>
<feature type="compositionally biased region" description="Polar residues" evidence="1">
    <location>
        <begin position="286"/>
        <end position="295"/>
    </location>
</feature>
<dbReference type="AlphaFoldDB" id="A0A133U614"/>
<comment type="caution">
    <text evidence="2">The sequence shown here is derived from an EMBL/GenBank/DDBJ whole genome shotgun (WGS) entry which is preliminary data.</text>
</comment>
<protein>
    <recommendedName>
        <fullName evidence="4">Transposase</fullName>
    </recommendedName>
</protein>